<evidence type="ECO:0000256" key="1">
    <source>
        <dbReference type="SAM" id="MobiDB-lite"/>
    </source>
</evidence>
<protein>
    <submittedName>
        <fullName evidence="2">Uncharacterized protein</fullName>
    </submittedName>
</protein>
<proteinExistence type="predicted"/>
<evidence type="ECO:0000313" key="3">
    <source>
        <dbReference type="Proteomes" id="UP001151760"/>
    </source>
</evidence>
<gene>
    <name evidence="2" type="ORF">Tco_0988585</name>
</gene>
<organism evidence="2 3">
    <name type="scientific">Tanacetum coccineum</name>
    <dbReference type="NCBI Taxonomy" id="301880"/>
    <lineage>
        <taxon>Eukaryota</taxon>
        <taxon>Viridiplantae</taxon>
        <taxon>Streptophyta</taxon>
        <taxon>Embryophyta</taxon>
        <taxon>Tracheophyta</taxon>
        <taxon>Spermatophyta</taxon>
        <taxon>Magnoliopsida</taxon>
        <taxon>eudicotyledons</taxon>
        <taxon>Gunneridae</taxon>
        <taxon>Pentapetalae</taxon>
        <taxon>asterids</taxon>
        <taxon>campanulids</taxon>
        <taxon>Asterales</taxon>
        <taxon>Asteraceae</taxon>
        <taxon>Asteroideae</taxon>
        <taxon>Anthemideae</taxon>
        <taxon>Anthemidinae</taxon>
        <taxon>Tanacetum</taxon>
    </lineage>
</organism>
<dbReference type="Proteomes" id="UP001151760">
    <property type="component" value="Unassembled WGS sequence"/>
</dbReference>
<accession>A0ABQ5ERD2</accession>
<reference evidence="2" key="1">
    <citation type="journal article" date="2022" name="Int. J. Mol. Sci.">
        <title>Draft Genome of Tanacetum Coccineum: Genomic Comparison of Closely Related Tanacetum-Family Plants.</title>
        <authorList>
            <person name="Yamashiro T."/>
            <person name="Shiraishi A."/>
            <person name="Nakayama K."/>
            <person name="Satake H."/>
        </authorList>
    </citation>
    <scope>NUCLEOTIDE SEQUENCE</scope>
</reference>
<keyword evidence="3" id="KW-1185">Reference proteome</keyword>
<feature type="region of interest" description="Disordered" evidence="1">
    <location>
        <begin position="211"/>
        <end position="233"/>
    </location>
</feature>
<reference evidence="2" key="2">
    <citation type="submission" date="2022-01" db="EMBL/GenBank/DDBJ databases">
        <authorList>
            <person name="Yamashiro T."/>
            <person name="Shiraishi A."/>
            <person name="Satake H."/>
            <person name="Nakayama K."/>
        </authorList>
    </citation>
    <scope>NUCLEOTIDE SEQUENCE</scope>
</reference>
<dbReference type="EMBL" id="BQNB010016595">
    <property type="protein sequence ID" value="GJT53531.1"/>
    <property type="molecule type" value="Genomic_DNA"/>
</dbReference>
<sequence>MKLRNEVAIHMSQLKHSLPYGIQPQMVRGQRPDFGRPLSGGVTRTNTVSDSRIGVAAEKATSQHQRSACKDITMNAYDKSGSKVASLVSIGVLQITIKHLSMRRNLSFHNPDFRACTIGCCEVGGGGGVVGGVGVVCGDGVDRGVGGVDCGVVCGFVCEVVCGFGVCFWCLLRRSRRSQGGPDVDAKGKMIIDTTDKEGIRADVSAPDWSANDWSAPEGTKMLPADQSEADTSAPVSPYHVSLGHILKKSYRNIYSFTDLGSIIG</sequence>
<evidence type="ECO:0000313" key="2">
    <source>
        <dbReference type="EMBL" id="GJT53531.1"/>
    </source>
</evidence>
<name>A0ABQ5ERD2_9ASTR</name>
<comment type="caution">
    <text evidence="2">The sequence shown here is derived from an EMBL/GenBank/DDBJ whole genome shotgun (WGS) entry which is preliminary data.</text>
</comment>